<evidence type="ECO:0000256" key="16">
    <source>
        <dbReference type="SAM" id="MobiDB-lite"/>
    </source>
</evidence>
<evidence type="ECO:0000256" key="9">
    <source>
        <dbReference type="ARBA" id="ARBA00023065"/>
    </source>
</evidence>
<keyword evidence="7 15" id="KW-1133">Transmembrane helix</keyword>
<dbReference type="NCBIfam" id="TIGR00834">
    <property type="entry name" value="ae"/>
    <property type="match status" value="1"/>
</dbReference>
<keyword evidence="3 15" id="KW-0813">Transport</keyword>
<evidence type="ECO:0000256" key="13">
    <source>
        <dbReference type="ARBA" id="ARBA00036309"/>
    </source>
</evidence>
<protein>
    <recommendedName>
        <fullName evidence="15">Anion exchange protein</fullName>
    </recommendedName>
</protein>
<feature type="transmembrane region" description="Helical" evidence="15">
    <location>
        <begin position="888"/>
        <end position="907"/>
    </location>
</feature>
<keyword evidence="4" id="KW-1003">Cell membrane</keyword>
<reference evidence="19" key="1">
    <citation type="submission" date="2025-08" db="UniProtKB">
        <authorList>
            <consortium name="Ensembl"/>
        </authorList>
    </citation>
    <scope>IDENTIFICATION</scope>
</reference>
<feature type="transmembrane region" description="Helical" evidence="15">
    <location>
        <begin position="939"/>
        <end position="970"/>
    </location>
</feature>
<dbReference type="GO" id="GO:0008510">
    <property type="term" value="F:sodium:bicarbonate symporter activity"/>
    <property type="evidence" value="ECO:0007669"/>
    <property type="project" value="UniProtKB-ARBA"/>
</dbReference>
<dbReference type="Gene3D" id="3.40.930.10">
    <property type="entry name" value="Mannitol-specific EII, Chain A"/>
    <property type="match status" value="1"/>
</dbReference>
<feature type="transmembrane region" description="Helical" evidence="15">
    <location>
        <begin position="501"/>
        <end position="530"/>
    </location>
</feature>
<feature type="transmembrane region" description="Helical" evidence="15">
    <location>
        <begin position="802"/>
        <end position="826"/>
    </location>
</feature>
<reference evidence="19" key="2">
    <citation type="submission" date="2025-09" db="UniProtKB">
        <authorList>
            <consortium name="Ensembl"/>
        </authorList>
    </citation>
    <scope>IDENTIFICATION</scope>
</reference>
<feature type="region of interest" description="Disordered" evidence="16">
    <location>
        <begin position="395"/>
        <end position="431"/>
    </location>
</feature>
<proteinExistence type="inferred from homology"/>
<keyword evidence="20" id="KW-1185">Reference proteome</keyword>
<dbReference type="InterPro" id="IPR011531">
    <property type="entry name" value="HCO3_transpt-like_TM_dom"/>
</dbReference>
<feature type="compositionally biased region" description="Basic residues" evidence="16">
    <location>
        <begin position="47"/>
        <end position="59"/>
    </location>
</feature>
<evidence type="ECO:0000256" key="4">
    <source>
        <dbReference type="ARBA" id="ARBA00022475"/>
    </source>
</evidence>
<dbReference type="SUPFAM" id="SSF55804">
    <property type="entry name" value="Phoshotransferase/anion transport protein"/>
    <property type="match status" value="1"/>
</dbReference>
<keyword evidence="5 15" id="KW-0812">Transmembrane</keyword>
<dbReference type="GO" id="GO:0005452">
    <property type="term" value="F:solute:inorganic anion antiporter activity"/>
    <property type="evidence" value="ECO:0007669"/>
    <property type="project" value="InterPro"/>
</dbReference>
<evidence type="ECO:0000256" key="15">
    <source>
        <dbReference type="RuleBase" id="RU362035"/>
    </source>
</evidence>
<keyword evidence="9 15" id="KW-0406">Ion transport</keyword>
<evidence type="ECO:0000313" key="19">
    <source>
        <dbReference type="Ensembl" id="ENSNMLP00000042609.1"/>
    </source>
</evidence>
<dbReference type="InterPro" id="IPR013769">
    <property type="entry name" value="Band3_cytoplasmic_dom"/>
</dbReference>
<evidence type="ECO:0000313" key="20">
    <source>
        <dbReference type="Proteomes" id="UP000694523"/>
    </source>
</evidence>
<dbReference type="PRINTS" id="PR01231">
    <property type="entry name" value="HCO3TRNSPORT"/>
</dbReference>
<dbReference type="Ensembl" id="ENSNMLT00000047326.1">
    <property type="protein sequence ID" value="ENSNMLP00000042609.1"/>
    <property type="gene ID" value="ENSNMLG00000021845.1"/>
</dbReference>
<dbReference type="GO" id="GO:0051453">
    <property type="term" value="P:regulation of intracellular pH"/>
    <property type="evidence" value="ECO:0007669"/>
    <property type="project" value="TreeGrafter"/>
</dbReference>
<feature type="transmembrane region" description="Helical" evidence="15">
    <location>
        <begin position="762"/>
        <end position="781"/>
    </location>
</feature>
<keyword evidence="6" id="KW-0769">Symport</keyword>
<feature type="domain" description="Bicarbonate transporter-like transmembrane" evidence="17">
    <location>
        <begin position="438"/>
        <end position="990"/>
    </location>
</feature>
<evidence type="ECO:0000256" key="5">
    <source>
        <dbReference type="ARBA" id="ARBA00022692"/>
    </source>
</evidence>
<dbReference type="FunFam" id="1.10.287.570:FF:000001">
    <property type="entry name" value="Anion exchange protein"/>
    <property type="match status" value="1"/>
</dbReference>
<feature type="region of interest" description="Disordered" evidence="16">
    <location>
        <begin position="995"/>
        <end position="1022"/>
    </location>
</feature>
<feature type="transmembrane region" description="Helical" evidence="15">
    <location>
        <begin position="550"/>
        <end position="568"/>
    </location>
</feature>
<feature type="transmembrane region" description="Helical" evidence="15">
    <location>
        <begin position="862"/>
        <end position="881"/>
    </location>
</feature>
<keyword evidence="10 15" id="KW-0472">Membrane</keyword>
<evidence type="ECO:0000256" key="14">
    <source>
        <dbReference type="ARBA" id="ARBA00037277"/>
    </source>
</evidence>
<name>A0A8C6V1M3_9GOBI</name>
<comment type="function">
    <text evidence="14">Electrogenic sodium/bicarbonate cotransporter with a Na(+):HCO3(-) stoichiometry varying from 1:2 to 1:3. May regulate bicarbonate influx/efflux at the basolateral membrane of cells and regulate intracellular pH.</text>
</comment>
<evidence type="ECO:0000256" key="2">
    <source>
        <dbReference type="ARBA" id="ARBA00010993"/>
    </source>
</evidence>
<dbReference type="InterPro" id="IPR003024">
    <property type="entry name" value="Na/HCO3_transpt"/>
</dbReference>
<dbReference type="InterPro" id="IPR003020">
    <property type="entry name" value="HCO3_transpt_euk"/>
</dbReference>
<dbReference type="Pfam" id="PF07565">
    <property type="entry name" value="Band_3_cyto"/>
    <property type="match status" value="1"/>
</dbReference>
<dbReference type="Gene3D" id="1.10.287.570">
    <property type="entry name" value="Helical hairpin bin"/>
    <property type="match status" value="1"/>
</dbReference>
<dbReference type="Pfam" id="PF00955">
    <property type="entry name" value="HCO3_cotransp"/>
    <property type="match status" value="1"/>
</dbReference>
<accession>A0A8C6V1M3</accession>
<comment type="catalytic activity">
    <reaction evidence="12">
        <text>3 hydrogencarbonate(out) + Na(+)(out) = 3 hydrogencarbonate(in) + Na(+)(in)</text>
        <dbReference type="Rhea" id="RHEA:72219"/>
        <dbReference type="ChEBI" id="CHEBI:17544"/>
        <dbReference type="ChEBI" id="CHEBI:29101"/>
    </reaction>
</comment>
<dbReference type="FunFam" id="3.40.930.10:FF:000002">
    <property type="entry name" value="Anion exchange protein"/>
    <property type="match status" value="1"/>
</dbReference>
<organism evidence="19 20">
    <name type="scientific">Neogobius melanostomus</name>
    <name type="common">round goby</name>
    <dbReference type="NCBI Taxonomy" id="47308"/>
    <lineage>
        <taxon>Eukaryota</taxon>
        <taxon>Metazoa</taxon>
        <taxon>Chordata</taxon>
        <taxon>Craniata</taxon>
        <taxon>Vertebrata</taxon>
        <taxon>Euteleostomi</taxon>
        <taxon>Actinopterygii</taxon>
        <taxon>Neopterygii</taxon>
        <taxon>Teleostei</taxon>
        <taxon>Neoteleostei</taxon>
        <taxon>Acanthomorphata</taxon>
        <taxon>Gobiaria</taxon>
        <taxon>Gobiiformes</taxon>
        <taxon>Gobioidei</taxon>
        <taxon>Gobiidae</taxon>
        <taxon>Benthophilinae</taxon>
        <taxon>Neogobiini</taxon>
        <taxon>Neogobius</taxon>
    </lineage>
</organism>
<dbReference type="PRINTS" id="PR01232">
    <property type="entry name" value="NAHCO3TRSPRT"/>
</dbReference>
<dbReference type="GO" id="GO:0016323">
    <property type="term" value="C:basolateral plasma membrane"/>
    <property type="evidence" value="ECO:0007669"/>
    <property type="project" value="UniProtKB-SubCell"/>
</dbReference>
<evidence type="ECO:0000256" key="1">
    <source>
        <dbReference type="ARBA" id="ARBA00004554"/>
    </source>
</evidence>
<feature type="region of interest" description="Disordered" evidence="16">
    <location>
        <begin position="240"/>
        <end position="271"/>
    </location>
</feature>
<feature type="transmembrane region" description="Helical" evidence="15">
    <location>
        <begin position="467"/>
        <end position="489"/>
    </location>
</feature>
<comment type="caution">
    <text evidence="15">Lacks conserved residue(s) required for the propagation of feature annotation.</text>
</comment>
<evidence type="ECO:0000256" key="3">
    <source>
        <dbReference type="ARBA" id="ARBA00022448"/>
    </source>
</evidence>
<evidence type="ECO:0000256" key="10">
    <source>
        <dbReference type="ARBA" id="ARBA00023136"/>
    </source>
</evidence>
<evidence type="ECO:0000256" key="12">
    <source>
        <dbReference type="ARBA" id="ARBA00035820"/>
    </source>
</evidence>
<dbReference type="InterPro" id="IPR016152">
    <property type="entry name" value="PTrfase/Anion_transptr"/>
</dbReference>
<evidence type="ECO:0000256" key="6">
    <source>
        <dbReference type="ARBA" id="ARBA00022847"/>
    </source>
</evidence>
<comment type="similarity">
    <text evidence="2 15">Belongs to the anion exchanger (TC 2.A.31) family.</text>
</comment>
<feature type="domain" description="Band 3 cytoplasmic" evidence="18">
    <location>
        <begin position="112"/>
        <end position="392"/>
    </location>
</feature>
<feature type="compositionally biased region" description="Polar residues" evidence="16">
    <location>
        <begin position="240"/>
        <end position="264"/>
    </location>
</feature>
<evidence type="ECO:0000256" key="8">
    <source>
        <dbReference type="ARBA" id="ARBA00023053"/>
    </source>
</evidence>
<dbReference type="PANTHER" id="PTHR11453">
    <property type="entry name" value="ANION EXCHANGE PROTEIN"/>
    <property type="match status" value="1"/>
</dbReference>
<evidence type="ECO:0000259" key="17">
    <source>
        <dbReference type="Pfam" id="PF00955"/>
    </source>
</evidence>
<comment type="subcellular location">
    <subcellularLocation>
        <location evidence="1">Basolateral cell membrane</location>
        <topology evidence="1">Multi-pass membrane protein</topology>
    </subcellularLocation>
    <subcellularLocation>
        <location evidence="15">Membrane</location>
        <topology evidence="15">Multi-pass membrane protein</topology>
    </subcellularLocation>
</comment>
<keyword evidence="11" id="KW-0739">Sodium transport</keyword>
<keyword evidence="8" id="KW-0915">Sodium</keyword>
<feature type="region of interest" description="Disordered" evidence="16">
    <location>
        <begin position="47"/>
        <end position="79"/>
    </location>
</feature>
<evidence type="ECO:0000256" key="7">
    <source>
        <dbReference type="ARBA" id="ARBA00022989"/>
    </source>
</evidence>
<dbReference type="GO" id="GO:0008509">
    <property type="term" value="F:monoatomic anion transmembrane transporter activity"/>
    <property type="evidence" value="ECO:0007669"/>
    <property type="project" value="InterPro"/>
</dbReference>
<comment type="catalytic activity">
    <reaction evidence="13">
        <text>2 hydrogencarbonate(out) + Na(+)(out) = 2 hydrogencarbonate(in) + Na(+)(in)</text>
        <dbReference type="Rhea" id="RHEA:72215"/>
        <dbReference type="ChEBI" id="CHEBI:17544"/>
        <dbReference type="ChEBI" id="CHEBI:29101"/>
    </reaction>
</comment>
<dbReference type="AlphaFoldDB" id="A0A8C6V1M3"/>
<evidence type="ECO:0000256" key="11">
    <source>
        <dbReference type="ARBA" id="ARBA00023201"/>
    </source>
</evidence>
<evidence type="ECO:0000259" key="18">
    <source>
        <dbReference type="Pfam" id="PF07565"/>
    </source>
</evidence>
<dbReference type="Proteomes" id="UP000694523">
    <property type="component" value="Unplaced"/>
</dbReference>
<feature type="compositionally biased region" description="Basic and acidic residues" evidence="16">
    <location>
        <begin position="60"/>
        <end position="76"/>
    </location>
</feature>
<dbReference type="PANTHER" id="PTHR11453:SF10">
    <property type="entry name" value="ELECTROGENIC SODIUM BICARBONATE COTRANSPORTER 1"/>
    <property type="match status" value="1"/>
</dbReference>
<feature type="transmembrane region" description="Helical" evidence="15">
    <location>
        <begin position="714"/>
        <end position="732"/>
    </location>
</feature>
<sequence>MTSVKNKVEDEAVLDRGAAFVKHVCDEEEVEGHHTVYIGVHVPKSYRRRRHHRRKSSHKEKKEKTEHSSEGNKSDVDNADDCVSSVLKPLISPAERIRFILGEEDDGPPPPQLFTELDELLSVDGQEMEWKETARWIKFEEKVEKGGERWSKPHVATLSLHSLMELKTCIEKGTILLDLEATTLPQVVEVITDSQIECGQLKPDLKEKVMYTLLRKHRHQTKKSNLRSLADIGKSVSSASRLFSNPENGSPTTAHRNLTSNSLGDFSDKPEKDQLKNKFMKKLPRDAEASNVLVGEVDFLESPFVAFVRLQQAVMLGALTEVPVPTRFLFVLLGPKGKAKSYHEIGRAIATLMSDEVFHDIAYKAKDRQDLLAGIEEFLDEVIVLPPGEWDPDIRIEPPKSLPSSDKRKNMYAGGDPPQMNGDAPHEAGHGAGGGDTKFCGGLILDVKRKLPFFASDFYDALHIQSLSAILFIYLGTVTNAITFGGLLGDATENMQGVLESFLGTALTGAVFCLLAGQPLTILSSTGPVLVFEKLLFNFSKDNAFDYLEFRLWIGLWSALLCLVLVATDASFLVQYFTRFTEEGFSALISFIFIYDAFKKMIKLAHHNPIHTYYDPNLITQYGCHCVPVGLLFEEPLTAVQNTLPVNATWDSLTKTQCLQYGGHLAGETCGYVPDITLMSLILFFGTYTCSMGLKKFKTSRFFPTRVRKLISDFAIILTIFLFCGVDAFIGVDTPKLIVPTEFKPTSPLRGWFVPLFGGNPWWVYLAALLPALLVTILIFMDQQITAVIVNRKEHKLKKGAGYHLDLFWVAILMIVCSFMGLPWYVAATVISIAHIDSLKMETETSAPGEQPKFLGVREQRVTGIFVFLLTGLSVFMAPILKFIPMPVLYGVFLYMGVASLNGVQFMDRLQLLLMPAKHQPDLIYLRHVPQRRIHLFTFIQALCLALLWVLKSTVAAIIFPVMILALVAVRKAMDYVFSQHDLGYLDDVIPEKDKKKKEDEKKKKNKKKGSIDSEIDYSDFPYHENIPSIKISMDLLEQEPMLKNKFLDSEY</sequence>